<dbReference type="InterPro" id="IPR021047">
    <property type="entry name" value="Mannosyltransferase_CMT1"/>
</dbReference>
<keyword evidence="2" id="KW-1185">Reference proteome</keyword>
<accession>A0AAW1PHJ0</accession>
<dbReference type="PANTHER" id="PTHR34144">
    <property type="entry name" value="CHROMOSOME 8, WHOLE GENOME SHOTGUN SEQUENCE"/>
    <property type="match status" value="1"/>
</dbReference>
<gene>
    <name evidence="1" type="ORF">WJX72_011849</name>
</gene>
<dbReference type="PANTHER" id="PTHR34144:SF7">
    <property type="entry name" value="EXPORT PROTEIN (CAP59), PUTATIVE (AFU_ORTHOLOGUE AFUA_7G05020)-RELATED"/>
    <property type="match status" value="1"/>
</dbReference>
<evidence type="ECO:0000313" key="2">
    <source>
        <dbReference type="Proteomes" id="UP001489004"/>
    </source>
</evidence>
<dbReference type="Proteomes" id="UP001489004">
    <property type="component" value="Unassembled WGS sequence"/>
</dbReference>
<name>A0AAW1PHJ0_9CHLO</name>
<protein>
    <submittedName>
        <fullName evidence="1">Uncharacterized protein</fullName>
    </submittedName>
</protein>
<comment type="caution">
    <text evidence="1">The sequence shown here is derived from an EMBL/GenBank/DDBJ whole genome shotgun (WGS) entry which is preliminary data.</text>
</comment>
<evidence type="ECO:0000313" key="1">
    <source>
        <dbReference type="EMBL" id="KAK9807875.1"/>
    </source>
</evidence>
<organism evidence="1 2">
    <name type="scientific">[Myrmecia] bisecta</name>
    <dbReference type="NCBI Taxonomy" id="41462"/>
    <lineage>
        <taxon>Eukaryota</taxon>
        <taxon>Viridiplantae</taxon>
        <taxon>Chlorophyta</taxon>
        <taxon>core chlorophytes</taxon>
        <taxon>Trebouxiophyceae</taxon>
        <taxon>Trebouxiales</taxon>
        <taxon>Trebouxiaceae</taxon>
        <taxon>Myrmecia</taxon>
    </lineage>
</organism>
<sequence>MPHFISQLLELLSQASPENFFISIYESGDDQTAKWLELLQELLEKLDVPSLIVTNGLSREDGQDRIAFLADMRNRALAPLFGSDGFWSAKSGWPADKVIFINDVFFCAGDILRLLAHPGDVVCGMDFAHFMYDPDEMYPAGKLRPFGPYGPHLSDGQAGNDEHFTFYDMWVARDANGQPFSNYRPYVSHLYSLERIQKGLPFPVTCCWNGLVVLDAEPFRQGIRFRAHDPDECSASEVSLMCEDFQRAGHGQMIVDPGVRQAYTVEDAAELYGERVGFIPPTTFKEMKAAPPISYEYVPQKTHIMCCDKFEDGDHADWENCHPVDIYKLKSQVKYVKQGHSHHSHVPTSSSSRRRG</sequence>
<proteinExistence type="predicted"/>
<dbReference type="EMBL" id="JALJOR010000012">
    <property type="protein sequence ID" value="KAK9807875.1"/>
    <property type="molecule type" value="Genomic_DNA"/>
</dbReference>
<dbReference type="AlphaFoldDB" id="A0AAW1PHJ0"/>
<reference evidence="1 2" key="1">
    <citation type="journal article" date="2024" name="Nat. Commun.">
        <title>Phylogenomics reveals the evolutionary origins of lichenization in chlorophyte algae.</title>
        <authorList>
            <person name="Puginier C."/>
            <person name="Libourel C."/>
            <person name="Otte J."/>
            <person name="Skaloud P."/>
            <person name="Haon M."/>
            <person name="Grisel S."/>
            <person name="Petersen M."/>
            <person name="Berrin J.G."/>
            <person name="Delaux P.M."/>
            <person name="Dal Grande F."/>
            <person name="Keller J."/>
        </authorList>
    </citation>
    <scope>NUCLEOTIDE SEQUENCE [LARGE SCALE GENOMIC DNA]</scope>
    <source>
        <strain evidence="1 2">SAG 2043</strain>
    </source>
</reference>
<dbReference type="Pfam" id="PF11735">
    <property type="entry name" value="CAP59_mtransfer"/>
    <property type="match status" value="1"/>
</dbReference>